<dbReference type="InterPro" id="IPR003961">
    <property type="entry name" value="FN3_dom"/>
</dbReference>
<feature type="domain" description="Fibronectin type-III" evidence="1">
    <location>
        <begin position="2"/>
        <end position="100"/>
    </location>
</feature>
<dbReference type="OrthoDB" id="428111at2759"/>
<dbReference type="CDD" id="cd00063">
    <property type="entry name" value="FN3"/>
    <property type="match status" value="1"/>
</dbReference>
<accession>A0A7R9C2Q4</accession>
<dbReference type="Proteomes" id="UP000678499">
    <property type="component" value="Unassembled WGS sequence"/>
</dbReference>
<gene>
    <name evidence="2" type="ORF">NMOB1V02_LOCUS12817</name>
</gene>
<organism evidence="2">
    <name type="scientific">Notodromas monacha</name>
    <dbReference type="NCBI Taxonomy" id="399045"/>
    <lineage>
        <taxon>Eukaryota</taxon>
        <taxon>Metazoa</taxon>
        <taxon>Ecdysozoa</taxon>
        <taxon>Arthropoda</taxon>
        <taxon>Crustacea</taxon>
        <taxon>Oligostraca</taxon>
        <taxon>Ostracoda</taxon>
        <taxon>Podocopa</taxon>
        <taxon>Podocopida</taxon>
        <taxon>Cypridocopina</taxon>
        <taxon>Cypridoidea</taxon>
        <taxon>Cyprididae</taxon>
        <taxon>Notodromas</taxon>
    </lineage>
</organism>
<evidence type="ECO:0000313" key="2">
    <source>
        <dbReference type="EMBL" id="CAD7285215.1"/>
    </source>
</evidence>
<dbReference type="InterPro" id="IPR036116">
    <property type="entry name" value="FN3_sf"/>
</dbReference>
<dbReference type="Gene3D" id="2.60.40.10">
    <property type="entry name" value="Immunoglobulins"/>
    <property type="match status" value="1"/>
</dbReference>
<dbReference type="AlphaFoldDB" id="A0A7R9C2Q4"/>
<evidence type="ECO:0000259" key="1">
    <source>
        <dbReference type="PROSITE" id="PS50853"/>
    </source>
</evidence>
<dbReference type="SUPFAM" id="SSF49265">
    <property type="entry name" value="Fibronectin type III"/>
    <property type="match status" value="1"/>
</dbReference>
<dbReference type="Pfam" id="PF00041">
    <property type="entry name" value="fn3"/>
    <property type="match status" value="1"/>
</dbReference>
<proteinExistence type="predicted"/>
<dbReference type="EMBL" id="CAJPEX010012547">
    <property type="protein sequence ID" value="CAG0925367.1"/>
    <property type="molecule type" value="Genomic_DNA"/>
</dbReference>
<dbReference type="EMBL" id="OA894584">
    <property type="protein sequence ID" value="CAD7285215.1"/>
    <property type="molecule type" value="Genomic_DNA"/>
</dbReference>
<protein>
    <recommendedName>
        <fullName evidence="1">Fibronectin type-III domain-containing protein</fullName>
    </recommendedName>
</protein>
<keyword evidence="3" id="KW-1185">Reference proteome</keyword>
<sequence>MALEWFRDGVPVGQVFPKNRWRVFENGTLLIRGYTVAYYSPGTPSERSTWTTVASRLRSHVAVISRLSPGRRYVFTARAENSAGFSAPSGLSKEVVAAEEDSSSSSSASNALGANRRVMERRKLESCVFRLVRIKPESPTAVRIFWEVEDKTVKTDGLYIRYRRVMPHPQNTFATDTLMTSDNS</sequence>
<reference evidence="2" key="1">
    <citation type="submission" date="2020-11" db="EMBL/GenBank/DDBJ databases">
        <authorList>
            <person name="Tran Van P."/>
        </authorList>
    </citation>
    <scope>NUCLEOTIDE SEQUENCE</scope>
</reference>
<feature type="non-terminal residue" evidence="2">
    <location>
        <position position="184"/>
    </location>
</feature>
<name>A0A7R9C2Q4_9CRUS</name>
<dbReference type="InterPro" id="IPR013783">
    <property type="entry name" value="Ig-like_fold"/>
</dbReference>
<evidence type="ECO:0000313" key="3">
    <source>
        <dbReference type="Proteomes" id="UP000678499"/>
    </source>
</evidence>
<dbReference type="PROSITE" id="PS50853">
    <property type="entry name" value="FN3"/>
    <property type="match status" value="1"/>
</dbReference>